<keyword evidence="5" id="KW-1185">Reference proteome</keyword>
<name>A0A9N9D1N1_9GLOM</name>
<gene>
    <name evidence="4" type="ORF">PBRASI_LOCUS8888</name>
</gene>
<evidence type="ECO:0000313" key="4">
    <source>
        <dbReference type="EMBL" id="CAG8624336.1"/>
    </source>
</evidence>
<feature type="domain" description="Inhibitor I9" evidence="3">
    <location>
        <begin position="44"/>
        <end position="111"/>
    </location>
</feature>
<dbReference type="PANTHER" id="PTHR28288:SF2">
    <property type="entry name" value="PROTEASE B INHIBITOR 2"/>
    <property type="match status" value="1"/>
</dbReference>
<dbReference type="Proteomes" id="UP000789739">
    <property type="component" value="Unassembled WGS sequence"/>
</dbReference>
<reference evidence="4" key="1">
    <citation type="submission" date="2021-06" db="EMBL/GenBank/DDBJ databases">
        <authorList>
            <person name="Kallberg Y."/>
            <person name="Tangrot J."/>
            <person name="Rosling A."/>
        </authorList>
    </citation>
    <scope>NUCLEOTIDE SEQUENCE</scope>
    <source>
        <strain evidence="4">BR232B</strain>
    </source>
</reference>
<dbReference type="InterPro" id="IPR037045">
    <property type="entry name" value="S8pro/Inhibitor_I9_sf"/>
</dbReference>
<evidence type="ECO:0000256" key="2">
    <source>
        <dbReference type="SAM" id="SignalP"/>
    </source>
</evidence>
<comment type="caution">
    <text evidence="4">The sequence shown here is derived from an EMBL/GenBank/DDBJ whole genome shotgun (WGS) entry which is preliminary data.</text>
</comment>
<organism evidence="4 5">
    <name type="scientific">Paraglomus brasilianum</name>
    <dbReference type="NCBI Taxonomy" id="144538"/>
    <lineage>
        <taxon>Eukaryota</taxon>
        <taxon>Fungi</taxon>
        <taxon>Fungi incertae sedis</taxon>
        <taxon>Mucoromycota</taxon>
        <taxon>Glomeromycotina</taxon>
        <taxon>Glomeromycetes</taxon>
        <taxon>Paraglomerales</taxon>
        <taxon>Paraglomeraceae</taxon>
        <taxon>Paraglomus</taxon>
    </lineage>
</organism>
<dbReference type="GO" id="GO:0042144">
    <property type="term" value="P:vacuole fusion, non-autophagic"/>
    <property type="evidence" value="ECO:0007669"/>
    <property type="project" value="TreeGrafter"/>
</dbReference>
<protein>
    <submittedName>
        <fullName evidence="4">5892_t:CDS:1</fullName>
    </submittedName>
</protein>
<keyword evidence="2" id="KW-0732">Signal</keyword>
<comment type="similarity">
    <text evidence="1">Belongs to the protease inhibitor I9 family.</text>
</comment>
<feature type="chain" id="PRO_5040205008" evidence="2">
    <location>
        <begin position="25"/>
        <end position="115"/>
    </location>
</feature>
<dbReference type="AlphaFoldDB" id="A0A9N9D1N1"/>
<dbReference type="Gene3D" id="3.30.70.80">
    <property type="entry name" value="Peptidase S8 propeptide/proteinase inhibitor I9"/>
    <property type="match status" value="1"/>
</dbReference>
<evidence type="ECO:0000313" key="5">
    <source>
        <dbReference type="Proteomes" id="UP000789739"/>
    </source>
</evidence>
<dbReference type="OrthoDB" id="5518345at2759"/>
<evidence type="ECO:0000256" key="1">
    <source>
        <dbReference type="ARBA" id="ARBA00038069"/>
    </source>
</evidence>
<sequence>MSRQKVSFILVALLLGLFALVAVTFNQGFFKQSPTADVKTSQNKYIIVLKNDATPEDLEKFEANIISSGGKIIHRYTEVLKGFAVTMPEDVVMTMKDDPSVDSVELDQPVNAYTT</sequence>
<dbReference type="SUPFAM" id="SSF54897">
    <property type="entry name" value="Protease propeptides/inhibitors"/>
    <property type="match status" value="1"/>
</dbReference>
<accession>A0A9N9D1N1</accession>
<evidence type="ECO:0000259" key="3">
    <source>
        <dbReference type="Pfam" id="PF05922"/>
    </source>
</evidence>
<dbReference type="EMBL" id="CAJVPI010001724">
    <property type="protein sequence ID" value="CAG8624336.1"/>
    <property type="molecule type" value="Genomic_DNA"/>
</dbReference>
<dbReference type="PANTHER" id="PTHR28288">
    <property type="entry name" value="PROTEASE B INHIBITOR 2"/>
    <property type="match status" value="1"/>
</dbReference>
<dbReference type="InterPro" id="IPR052471">
    <property type="entry name" value="PBI_I9"/>
</dbReference>
<dbReference type="InterPro" id="IPR010259">
    <property type="entry name" value="S8pro/Inhibitor_I9"/>
</dbReference>
<dbReference type="GO" id="GO:0004866">
    <property type="term" value="F:endopeptidase inhibitor activity"/>
    <property type="evidence" value="ECO:0007669"/>
    <property type="project" value="TreeGrafter"/>
</dbReference>
<proteinExistence type="inferred from homology"/>
<dbReference type="Pfam" id="PF05922">
    <property type="entry name" value="Inhibitor_I9"/>
    <property type="match status" value="1"/>
</dbReference>
<feature type="signal peptide" evidence="2">
    <location>
        <begin position="1"/>
        <end position="24"/>
    </location>
</feature>